<dbReference type="Pfam" id="PF00248">
    <property type="entry name" value="Aldo_ket_red"/>
    <property type="match status" value="1"/>
</dbReference>
<dbReference type="GO" id="GO:0005829">
    <property type="term" value="C:cytosol"/>
    <property type="evidence" value="ECO:0007669"/>
    <property type="project" value="UniProtKB-ARBA"/>
</dbReference>
<keyword evidence="1" id="KW-0560">Oxidoreductase</keyword>
<evidence type="ECO:0000256" key="1">
    <source>
        <dbReference type="ARBA" id="ARBA00023002"/>
    </source>
</evidence>
<dbReference type="Gene3D" id="3.20.20.100">
    <property type="entry name" value="NADP-dependent oxidoreductase domain"/>
    <property type="match status" value="1"/>
</dbReference>
<sequence length="338" mass="38033">MSTENKTQIPYVRLGSSGLKVSRLILGCMSYGTPEWQGWVLDEKTSIEHIKFAYEAGINTFDYSGGVSEEVLGKAIKEINAPRESLVILTKLFNPVIRPGSGAKVDPNGRGLSRKHIFEAVQASLQRLQLDYIDVLQCHRFDYDTPIAETMQALHDVVQKGWVRYIGMSSCWAYQFQAMQNYAINNKLTPFISMQNFHNAAYREEEREMMPTLKLLNVGCIPWSPLCRGFLSRPWNAEETVRVKTDANYKGRGHDKPDDSRKAINERVEEIAKKKGISMAQVALAWSLSNDFITAPIVGSTSLDNLKELIGALDVKLTPEEKAYIDEPYAPRSISGHV</sequence>
<dbReference type="PANTHER" id="PTHR43364:SF4">
    <property type="entry name" value="NAD(P)-LINKED OXIDOREDUCTASE SUPERFAMILY PROTEIN"/>
    <property type="match status" value="1"/>
</dbReference>
<protein>
    <submittedName>
        <fullName evidence="3">Aryl-alcohol dehydrogenase</fullName>
    </submittedName>
</protein>
<dbReference type="GO" id="GO:0016491">
    <property type="term" value="F:oxidoreductase activity"/>
    <property type="evidence" value="ECO:0007669"/>
    <property type="project" value="UniProtKB-KW"/>
</dbReference>
<dbReference type="EMBL" id="KI894026">
    <property type="protein sequence ID" value="OCF22051.1"/>
    <property type="molecule type" value="Genomic_DNA"/>
</dbReference>
<reference evidence="3" key="1">
    <citation type="submission" date="2013-07" db="EMBL/GenBank/DDBJ databases">
        <title>The Genome Sequence of Cryptococcus bestiolae CBS10118.</title>
        <authorList>
            <consortium name="The Broad Institute Genome Sequencing Platform"/>
            <person name="Cuomo C."/>
            <person name="Litvintseva A."/>
            <person name="Chen Y."/>
            <person name="Heitman J."/>
            <person name="Sun S."/>
            <person name="Springer D."/>
            <person name="Dromer F."/>
            <person name="Young S.K."/>
            <person name="Zeng Q."/>
            <person name="Gargeya S."/>
            <person name="Fitzgerald M."/>
            <person name="Abouelleil A."/>
            <person name="Alvarado L."/>
            <person name="Berlin A.M."/>
            <person name="Chapman S.B."/>
            <person name="Dewar J."/>
            <person name="Goldberg J."/>
            <person name="Griggs A."/>
            <person name="Gujja S."/>
            <person name="Hansen M."/>
            <person name="Howarth C."/>
            <person name="Imamovic A."/>
            <person name="Larimer J."/>
            <person name="McCowan C."/>
            <person name="Murphy C."/>
            <person name="Pearson M."/>
            <person name="Priest M."/>
            <person name="Roberts A."/>
            <person name="Saif S."/>
            <person name="Shea T."/>
            <person name="Sykes S."/>
            <person name="Wortman J."/>
            <person name="Nusbaum C."/>
            <person name="Birren B."/>
        </authorList>
    </citation>
    <scope>NUCLEOTIDE SEQUENCE [LARGE SCALE GENOMIC DNA]</scope>
    <source>
        <strain evidence="3">CBS 10118</strain>
    </source>
</reference>
<dbReference type="InterPro" id="IPR023210">
    <property type="entry name" value="NADP_OxRdtase_dom"/>
</dbReference>
<name>A0A1B9FTF9_9TREE</name>
<reference evidence="3" key="2">
    <citation type="submission" date="2014-01" db="EMBL/GenBank/DDBJ databases">
        <title>Evolution of pathogenesis and genome organization in the Tremellales.</title>
        <authorList>
            <person name="Cuomo C."/>
            <person name="Litvintseva A."/>
            <person name="Heitman J."/>
            <person name="Chen Y."/>
            <person name="Sun S."/>
            <person name="Springer D."/>
            <person name="Dromer F."/>
            <person name="Young S."/>
            <person name="Zeng Q."/>
            <person name="Chapman S."/>
            <person name="Gujja S."/>
            <person name="Saif S."/>
            <person name="Birren B."/>
        </authorList>
    </citation>
    <scope>NUCLEOTIDE SEQUENCE</scope>
    <source>
        <strain evidence="3">CBS 10118</strain>
    </source>
</reference>
<dbReference type="InterPro" id="IPR036812">
    <property type="entry name" value="NAD(P)_OxRdtase_dom_sf"/>
</dbReference>
<dbReference type="OrthoDB" id="48988at2759"/>
<organism evidence="3">
    <name type="scientific">Kwoniella bestiolae CBS 10118</name>
    <dbReference type="NCBI Taxonomy" id="1296100"/>
    <lineage>
        <taxon>Eukaryota</taxon>
        <taxon>Fungi</taxon>
        <taxon>Dikarya</taxon>
        <taxon>Basidiomycota</taxon>
        <taxon>Agaricomycotina</taxon>
        <taxon>Tremellomycetes</taxon>
        <taxon>Tremellales</taxon>
        <taxon>Cryptococcaceae</taxon>
        <taxon>Kwoniella</taxon>
    </lineage>
</organism>
<evidence type="ECO:0000259" key="2">
    <source>
        <dbReference type="Pfam" id="PF00248"/>
    </source>
</evidence>
<dbReference type="SUPFAM" id="SSF51430">
    <property type="entry name" value="NAD(P)-linked oxidoreductase"/>
    <property type="match status" value="1"/>
</dbReference>
<evidence type="ECO:0000313" key="3">
    <source>
        <dbReference type="EMBL" id="OCF22051.1"/>
    </source>
</evidence>
<gene>
    <name evidence="3" type="ORF">I302_08832</name>
</gene>
<dbReference type="STRING" id="1296100.A0A1B9FTF9"/>
<dbReference type="AlphaFoldDB" id="A0A1B9FTF9"/>
<proteinExistence type="predicted"/>
<dbReference type="VEuPathDB" id="FungiDB:I302_08832"/>
<dbReference type="InterPro" id="IPR050523">
    <property type="entry name" value="AKR_Detox_Biosynth"/>
</dbReference>
<dbReference type="CDD" id="cd19079">
    <property type="entry name" value="AKR_EcYajO-like"/>
    <property type="match status" value="1"/>
</dbReference>
<feature type="domain" description="NADP-dependent oxidoreductase" evidence="2">
    <location>
        <begin position="23"/>
        <end position="327"/>
    </location>
</feature>
<dbReference type="FunFam" id="3.20.20.100:FF:000004">
    <property type="entry name" value="Oxidoreductase, aldo/keto reductase"/>
    <property type="match status" value="1"/>
</dbReference>
<dbReference type="PANTHER" id="PTHR43364">
    <property type="entry name" value="NADH-SPECIFIC METHYLGLYOXAL REDUCTASE-RELATED"/>
    <property type="match status" value="1"/>
</dbReference>
<accession>A0A1B9FTF9</accession>